<accession>A0AAE1TE64</accession>
<dbReference type="PRINTS" id="PR00461">
    <property type="entry name" value="PLPEROXIDASE"/>
</dbReference>
<evidence type="ECO:0000256" key="9">
    <source>
        <dbReference type="ARBA" id="ARBA00022837"/>
    </source>
</evidence>
<keyword evidence="21" id="KW-1185">Reference proteome</keyword>
<dbReference type="InterPro" id="IPR002016">
    <property type="entry name" value="Haem_peroxidase"/>
</dbReference>
<dbReference type="InterPro" id="IPR000823">
    <property type="entry name" value="Peroxidase_pln"/>
</dbReference>
<feature type="binding site" evidence="15">
    <location>
        <position position="199"/>
    </location>
    <ligand>
        <name>Ca(2+)</name>
        <dbReference type="ChEBI" id="CHEBI:29108"/>
        <label>2</label>
    </ligand>
</feature>
<dbReference type="Pfam" id="PF00141">
    <property type="entry name" value="peroxidase"/>
    <property type="match status" value="1"/>
</dbReference>
<evidence type="ECO:0000256" key="11">
    <source>
        <dbReference type="ARBA" id="ARBA00023004"/>
    </source>
</evidence>
<feature type="binding site" evidence="15">
    <location>
        <position position="71"/>
    </location>
    <ligand>
        <name>Ca(2+)</name>
        <dbReference type="ChEBI" id="CHEBI:29108"/>
        <label>1</label>
    </ligand>
</feature>
<evidence type="ECO:0000256" key="7">
    <source>
        <dbReference type="ARBA" id="ARBA00022617"/>
    </source>
</evidence>
<evidence type="ECO:0000256" key="16">
    <source>
        <dbReference type="PIRSR" id="PIRSR600823-4"/>
    </source>
</evidence>
<proteinExistence type="inferred from homology"/>
<evidence type="ECO:0000256" key="12">
    <source>
        <dbReference type="ARBA" id="ARBA00023157"/>
    </source>
</evidence>
<feature type="active site" description="Proton acceptor" evidence="14">
    <location>
        <position position="61"/>
    </location>
</feature>
<evidence type="ECO:0000256" key="2">
    <source>
        <dbReference type="ARBA" id="ARBA00002322"/>
    </source>
</evidence>
<keyword evidence="5 18" id="KW-0964">Secreted</keyword>
<dbReference type="InterPro" id="IPR010255">
    <property type="entry name" value="Haem_peroxidase_sf"/>
</dbReference>
<dbReference type="PROSITE" id="PS50873">
    <property type="entry name" value="PEROXIDASE_4"/>
    <property type="match status" value="1"/>
</dbReference>
<comment type="function">
    <text evidence="2">Removal of H(2)O(2), oxidation of toxic reductants, biosynthesis and degradation of lignin, suberization, auxin catabolism, response to environmental stresses such as wounding, pathogen attack and oxidative stress. These functions might be dependent on each isozyme/isoform in each plant tissue.</text>
</comment>
<evidence type="ECO:0000256" key="1">
    <source>
        <dbReference type="ARBA" id="ARBA00000189"/>
    </source>
</evidence>
<sequence length="280" mass="30075">MKVSVALLVLMVVLPMAFGQLKVGFYDSSCPNAEAIVKQVVQKRFNTDKSVTAALLRMHFHDCFVNGCDASLLINSTDAEKDAGQNFSVRGFDLIDAVKESLEDACPSTVSCADIITLATRDAVALAGGPKYEVPTGRRDGLVSRSSDVDLLGPGISVQNALDFFADKGIKRQDMVSLMGAHTVGKAHTRAKPSGQFLDAKTPFVVDNQYYKEILRGNGVLSIDQNLAVSSLTRSIVTARASNTTNFQTSFANAMIKMGQIQVLTGNAGEIRKKCSAFNN</sequence>
<comment type="catalytic activity">
    <reaction evidence="1 18">
        <text>2 a phenolic donor + H2O2 = 2 a phenolic radical donor + 2 H2O</text>
        <dbReference type="Rhea" id="RHEA:56136"/>
        <dbReference type="ChEBI" id="CHEBI:15377"/>
        <dbReference type="ChEBI" id="CHEBI:16240"/>
        <dbReference type="ChEBI" id="CHEBI:139520"/>
        <dbReference type="ChEBI" id="CHEBI:139521"/>
        <dbReference type="EC" id="1.11.1.7"/>
    </reaction>
</comment>
<dbReference type="GO" id="GO:0140825">
    <property type="term" value="F:lactoperoxidase activity"/>
    <property type="evidence" value="ECO:0007669"/>
    <property type="project" value="UniProtKB-EC"/>
</dbReference>
<dbReference type="GO" id="GO:0046872">
    <property type="term" value="F:metal ion binding"/>
    <property type="evidence" value="ECO:0007669"/>
    <property type="project" value="UniProtKB-UniRule"/>
</dbReference>
<dbReference type="InterPro" id="IPR019794">
    <property type="entry name" value="Peroxidases_AS"/>
</dbReference>
<dbReference type="PANTHER" id="PTHR31517:SF59">
    <property type="entry name" value="PEROXIDASE"/>
    <property type="match status" value="1"/>
</dbReference>
<comment type="caution">
    <text evidence="20">The sequence shown here is derived from an EMBL/GenBank/DDBJ whole genome shotgun (WGS) entry which is preliminary data.</text>
</comment>
<comment type="cofactor">
    <cofactor evidence="15 18">
        <name>heme b</name>
        <dbReference type="ChEBI" id="CHEBI:60344"/>
    </cofactor>
    <text evidence="15 18">Binds 1 heme b (iron(II)-protoporphyrin IX) group per subunit.</text>
</comment>
<dbReference type="PROSITE" id="PS00436">
    <property type="entry name" value="PEROXIDASE_2"/>
    <property type="match status" value="1"/>
</dbReference>
<feature type="binding site" evidence="15">
    <location>
        <position position="69"/>
    </location>
    <ligand>
        <name>Ca(2+)</name>
        <dbReference type="ChEBI" id="CHEBI:29108"/>
        <label>1</label>
    </ligand>
</feature>
<dbReference type="GO" id="GO:0042744">
    <property type="term" value="P:hydrogen peroxide catabolic process"/>
    <property type="evidence" value="ECO:0007669"/>
    <property type="project" value="UniProtKB-KW"/>
</dbReference>
<name>A0AAE1TE64_9FABA</name>
<evidence type="ECO:0000256" key="4">
    <source>
        <dbReference type="ARBA" id="ARBA00012313"/>
    </source>
</evidence>
<reference evidence="20" key="1">
    <citation type="submission" date="2023-10" db="EMBL/GenBank/DDBJ databases">
        <title>Chromosome-level genome of the transformable northern wattle, Acacia crassicarpa.</title>
        <authorList>
            <person name="Massaro I."/>
            <person name="Sinha N.R."/>
            <person name="Poethig S."/>
            <person name="Leichty A.R."/>
        </authorList>
    </citation>
    <scope>NUCLEOTIDE SEQUENCE</scope>
    <source>
        <strain evidence="20">Acra3RX</strain>
        <tissue evidence="20">Leaf</tissue>
    </source>
</reference>
<keyword evidence="7 18" id="KW-0349">Heme</keyword>
<keyword evidence="13 18" id="KW-0376">Hydrogen peroxide</keyword>
<feature type="domain" description="Plant heme peroxidase family profile" evidence="19">
    <location>
        <begin position="20"/>
        <end position="279"/>
    </location>
</feature>
<feature type="binding site" evidence="15">
    <location>
        <position position="80"/>
    </location>
    <ligand>
        <name>Ca(2+)</name>
        <dbReference type="ChEBI" id="CHEBI:29108"/>
        <label>1</label>
    </ligand>
</feature>
<evidence type="ECO:0000256" key="18">
    <source>
        <dbReference type="RuleBase" id="RU362060"/>
    </source>
</evidence>
<keyword evidence="11 15" id="KW-0408">Iron</keyword>
<feature type="disulfide bond" evidence="17">
    <location>
        <begin position="63"/>
        <end position="68"/>
    </location>
</feature>
<dbReference type="PROSITE" id="PS00435">
    <property type="entry name" value="PEROXIDASE_1"/>
    <property type="match status" value="1"/>
</dbReference>
<gene>
    <name evidence="20" type="ORF">QN277_013497</name>
</gene>
<comment type="similarity">
    <text evidence="18">Belongs to the peroxidase family. Classical plant (class III) peroxidase subfamily.</text>
</comment>
<feature type="binding site" evidence="15">
    <location>
        <position position="62"/>
    </location>
    <ligand>
        <name>Ca(2+)</name>
        <dbReference type="ChEBI" id="CHEBI:29108"/>
        <label>1</label>
    </ligand>
</feature>
<keyword evidence="18" id="KW-0732">Signal</keyword>
<feature type="binding site" evidence="15">
    <location>
        <position position="65"/>
    </location>
    <ligand>
        <name>Ca(2+)</name>
        <dbReference type="ChEBI" id="CHEBI:29108"/>
        <label>1</label>
    </ligand>
</feature>
<dbReference type="Gene3D" id="1.10.520.10">
    <property type="match status" value="2"/>
</dbReference>
<evidence type="ECO:0000313" key="21">
    <source>
        <dbReference type="Proteomes" id="UP001293593"/>
    </source>
</evidence>
<dbReference type="PANTHER" id="PTHR31517">
    <property type="match status" value="1"/>
</dbReference>
<keyword evidence="12 17" id="KW-1015">Disulfide bond</keyword>
<feature type="signal peptide" evidence="18">
    <location>
        <begin position="1"/>
        <end position="19"/>
    </location>
</feature>
<keyword evidence="10 18" id="KW-0560">Oxidoreductase</keyword>
<feature type="binding site" description="axial binding residue" evidence="15">
    <location>
        <position position="182"/>
    </location>
    <ligand>
        <name>heme b</name>
        <dbReference type="ChEBI" id="CHEBI:60344"/>
    </ligand>
    <ligandPart>
        <name>Fe</name>
        <dbReference type="ChEBI" id="CHEBI:18248"/>
    </ligandPart>
</feature>
<dbReference type="GO" id="GO:0005576">
    <property type="term" value="C:extracellular region"/>
    <property type="evidence" value="ECO:0007669"/>
    <property type="project" value="UniProtKB-SubCell"/>
</dbReference>
<evidence type="ECO:0000256" key="13">
    <source>
        <dbReference type="ARBA" id="ARBA00023324"/>
    </source>
</evidence>
<dbReference type="InterPro" id="IPR019793">
    <property type="entry name" value="Peroxidases_heam-ligand_BS"/>
</dbReference>
<dbReference type="PRINTS" id="PR00458">
    <property type="entry name" value="PEROXIDASE"/>
</dbReference>
<feature type="binding site" evidence="15">
    <location>
        <position position="207"/>
    </location>
    <ligand>
        <name>Ca(2+)</name>
        <dbReference type="ChEBI" id="CHEBI:29108"/>
        <label>2</label>
    </ligand>
</feature>
<evidence type="ECO:0000256" key="5">
    <source>
        <dbReference type="ARBA" id="ARBA00022525"/>
    </source>
</evidence>
<dbReference type="AlphaFoldDB" id="A0AAE1TE64"/>
<feature type="disulfide bond" evidence="17">
    <location>
        <begin position="30"/>
        <end position="106"/>
    </location>
</feature>
<evidence type="ECO:0000256" key="14">
    <source>
        <dbReference type="PIRSR" id="PIRSR600823-1"/>
    </source>
</evidence>
<feature type="binding site" evidence="15">
    <location>
        <position position="183"/>
    </location>
    <ligand>
        <name>Ca(2+)</name>
        <dbReference type="ChEBI" id="CHEBI:29108"/>
        <label>2</label>
    </ligand>
</feature>
<feature type="site" description="Transition state stabilizer" evidence="16">
    <location>
        <position position="57"/>
    </location>
</feature>
<evidence type="ECO:0000256" key="10">
    <source>
        <dbReference type="ARBA" id="ARBA00023002"/>
    </source>
</evidence>
<feature type="disulfide bond" evidence="17">
    <location>
        <begin position="112"/>
        <end position="275"/>
    </location>
</feature>
<feature type="chain" id="PRO_5041767051" description="Peroxidase" evidence="18">
    <location>
        <begin position="20"/>
        <end position="280"/>
    </location>
</feature>
<comment type="subcellular location">
    <subcellularLocation>
        <location evidence="18">Secreted</location>
    </subcellularLocation>
</comment>
<dbReference type="FunFam" id="1.10.520.10:FF:000001">
    <property type="entry name" value="Peroxidase"/>
    <property type="match status" value="1"/>
</dbReference>
<dbReference type="EMBL" id="JAWXYG010000002">
    <property type="protein sequence ID" value="KAK4282077.1"/>
    <property type="molecule type" value="Genomic_DNA"/>
</dbReference>
<comment type="similarity">
    <text evidence="3">Belongs to the peroxidase family. Ascorbate peroxidase subfamily.</text>
</comment>
<evidence type="ECO:0000256" key="6">
    <source>
        <dbReference type="ARBA" id="ARBA00022559"/>
    </source>
</evidence>
<evidence type="ECO:0000256" key="8">
    <source>
        <dbReference type="ARBA" id="ARBA00022723"/>
    </source>
</evidence>
<evidence type="ECO:0000256" key="17">
    <source>
        <dbReference type="PIRSR" id="PIRSR600823-5"/>
    </source>
</evidence>
<evidence type="ECO:0000256" key="3">
    <source>
        <dbReference type="ARBA" id="ARBA00006873"/>
    </source>
</evidence>
<feature type="binding site" evidence="15">
    <location>
        <position position="202"/>
    </location>
    <ligand>
        <name>Ca(2+)</name>
        <dbReference type="ChEBI" id="CHEBI:29108"/>
        <label>2</label>
    </ligand>
</feature>
<dbReference type="EC" id="1.11.1.7" evidence="4 18"/>
<dbReference type="InterPro" id="IPR033905">
    <property type="entry name" value="Secretory_peroxidase"/>
</dbReference>
<dbReference type="Proteomes" id="UP001293593">
    <property type="component" value="Unassembled WGS sequence"/>
</dbReference>
<dbReference type="CDD" id="cd00693">
    <property type="entry name" value="secretory_peroxidase"/>
    <property type="match status" value="1"/>
</dbReference>
<evidence type="ECO:0000259" key="19">
    <source>
        <dbReference type="PROSITE" id="PS50873"/>
    </source>
</evidence>
<dbReference type="GO" id="GO:0006979">
    <property type="term" value="P:response to oxidative stress"/>
    <property type="evidence" value="ECO:0007669"/>
    <property type="project" value="UniProtKB-UniRule"/>
</dbReference>
<dbReference type="GO" id="GO:0020037">
    <property type="term" value="F:heme binding"/>
    <property type="evidence" value="ECO:0007669"/>
    <property type="project" value="UniProtKB-UniRule"/>
</dbReference>
<feature type="binding site" evidence="15">
    <location>
        <position position="67"/>
    </location>
    <ligand>
        <name>Ca(2+)</name>
        <dbReference type="ChEBI" id="CHEBI:29108"/>
        <label>1</label>
    </ligand>
</feature>
<dbReference type="Gene3D" id="1.10.420.10">
    <property type="entry name" value="Peroxidase, domain 2"/>
    <property type="match status" value="2"/>
</dbReference>
<evidence type="ECO:0000256" key="15">
    <source>
        <dbReference type="PIRSR" id="PIRSR600823-3"/>
    </source>
</evidence>
<keyword evidence="6 18" id="KW-0575">Peroxidase</keyword>
<organism evidence="20 21">
    <name type="scientific">Acacia crassicarpa</name>
    <name type="common">northern wattle</name>
    <dbReference type="NCBI Taxonomy" id="499986"/>
    <lineage>
        <taxon>Eukaryota</taxon>
        <taxon>Viridiplantae</taxon>
        <taxon>Streptophyta</taxon>
        <taxon>Embryophyta</taxon>
        <taxon>Tracheophyta</taxon>
        <taxon>Spermatophyta</taxon>
        <taxon>Magnoliopsida</taxon>
        <taxon>eudicotyledons</taxon>
        <taxon>Gunneridae</taxon>
        <taxon>Pentapetalae</taxon>
        <taxon>rosids</taxon>
        <taxon>fabids</taxon>
        <taxon>Fabales</taxon>
        <taxon>Fabaceae</taxon>
        <taxon>Caesalpinioideae</taxon>
        <taxon>mimosoid clade</taxon>
        <taxon>Acacieae</taxon>
        <taxon>Acacia</taxon>
    </lineage>
</organism>
<keyword evidence="9 15" id="KW-0106">Calcium</keyword>
<protein>
    <recommendedName>
        <fullName evidence="4 18">Peroxidase</fullName>
        <ecNumber evidence="4 18">1.11.1.7</ecNumber>
    </recommendedName>
</protein>
<keyword evidence="8 15" id="KW-0479">Metal-binding</keyword>
<evidence type="ECO:0000313" key="20">
    <source>
        <dbReference type="EMBL" id="KAK4282077.1"/>
    </source>
</evidence>
<dbReference type="SUPFAM" id="SSF48113">
    <property type="entry name" value="Heme-dependent peroxidases"/>
    <property type="match status" value="1"/>
</dbReference>
<comment type="cofactor">
    <cofactor evidence="15 18">
        <name>Ca(2+)</name>
        <dbReference type="ChEBI" id="CHEBI:29108"/>
    </cofactor>
    <text evidence="15 18">Binds 2 calcium ions per subunit.</text>
</comment>